<accession>A0A381S0F5</accession>
<feature type="region of interest" description="Disordered" evidence="1">
    <location>
        <begin position="616"/>
        <end position="635"/>
    </location>
</feature>
<dbReference type="InterPro" id="IPR008040">
    <property type="entry name" value="Hydant_A_N"/>
</dbReference>
<dbReference type="PANTHER" id="PTHR11365:SF23">
    <property type="entry name" value="HYPOTHETICAL 5-OXOPROLINASE (EUROFUNG)-RELATED"/>
    <property type="match status" value="1"/>
</dbReference>
<dbReference type="InterPro" id="IPR049517">
    <property type="entry name" value="ACX-like_C"/>
</dbReference>
<dbReference type="InterPro" id="IPR002821">
    <property type="entry name" value="Hydantoinase_A"/>
</dbReference>
<feature type="compositionally biased region" description="Polar residues" evidence="1">
    <location>
        <begin position="616"/>
        <end position="625"/>
    </location>
</feature>
<dbReference type="AlphaFoldDB" id="A0A381S0F5"/>
<dbReference type="GO" id="GO:0017168">
    <property type="term" value="F:5-oxoprolinase (ATP-hydrolyzing) activity"/>
    <property type="evidence" value="ECO:0007669"/>
    <property type="project" value="TreeGrafter"/>
</dbReference>
<dbReference type="GO" id="GO:0006749">
    <property type="term" value="P:glutathione metabolic process"/>
    <property type="evidence" value="ECO:0007669"/>
    <property type="project" value="TreeGrafter"/>
</dbReference>
<evidence type="ECO:0000259" key="2">
    <source>
        <dbReference type="Pfam" id="PF01968"/>
    </source>
</evidence>
<dbReference type="EMBL" id="UINC01002524">
    <property type="protein sequence ID" value="SUZ97596.1"/>
    <property type="molecule type" value="Genomic_DNA"/>
</dbReference>
<evidence type="ECO:0008006" key="6">
    <source>
        <dbReference type="Google" id="ProtNLM"/>
    </source>
</evidence>
<evidence type="ECO:0000256" key="1">
    <source>
        <dbReference type="SAM" id="MobiDB-lite"/>
    </source>
</evidence>
<dbReference type="Pfam" id="PF01968">
    <property type="entry name" value="Hydantoinase_A"/>
    <property type="match status" value="1"/>
</dbReference>
<gene>
    <name evidence="5" type="ORF">METZ01_LOCUS50450</name>
</gene>
<name>A0A381S0F5_9ZZZZ</name>
<evidence type="ECO:0000259" key="3">
    <source>
        <dbReference type="Pfam" id="PF05378"/>
    </source>
</evidence>
<proteinExistence type="predicted"/>
<feature type="domain" description="Hydantoinase/oxoprolinase N-terminal" evidence="3">
    <location>
        <begin position="4"/>
        <end position="187"/>
    </location>
</feature>
<dbReference type="PANTHER" id="PTHR11365">
    <property type="entry name" value="5-OXOPROLINASE RELATED"/>
    <property type="match status" value="1"/>
</dbReference>
<protein>
    <recommendedName>
        <fullName evidence="6">5-oxoprolinase</fullName>
    </recommendedName>
</protein>
<dbReference type="InterPro" id="IPR045079">
    <property type="entry name" value="Oxoprolinase-like"/>
</dbReference>
<organism evidence="5">
    <name type="scientific">marine metagenome</name>
    <dbReference type="NCBI Taxonomy" id="408172"/>
    <lineage>
        <taxon>unclassified sequences</taxon>
        <taxon>metagenomes</taxon>
        <taxon>ecological metagenomes</taxon>
    </lineage>
</organism>
<reference evidence="5" key="1">
    <citation type="submission" date="2018-05" db="EMBL/GenBank/DDBJ databases">
        <authorList>
            <person name="Lanie J.A."/>
            <person name="Ng W.-L."/>
            <person name="Kazmierczak K.M."/>
            <person name="Andrzejewski T.M."/>
            <person name="Davidsen T.M."/>
            <person name="Wayne K.J."/>
            <person name="Tettelin H."/>
            <person name="Glass J.I."/>
            <person name="Rusch D."/>
            <person name="Podicherti R."/>
            <person name="Tsui H.-C.T."/>
            <person name="Winkler M.E."/>
        </authorList>
    </citation>
    <scope>NUCLEOTIDE SEQUENCE</scope>
</reference>
<sequence>MSLKIGIDVGGTFTDFFYVRKGQPPIIHKVLSTPDDPSVAVVRGLEELAQIGDTPMPVQEFFASIETIVHGTTVSTNTTLTRTGAKSGLITTQGVRDALEMRRGIREEQYNNRYTNVEPLVPRYLRIGVEGRLDRNGREVIPLNLEEVRQAVELFKKEGVEAVSICFMNAFANPEHEQQAAELVRNEMPFAYLSVSTDLLPSIRFYERVSTTVLNSYVGPKLEHYLNQLKDRLQDAGFSGKSGTEGLLLIMQSNGGVMTPELARKSAAQTLLSGPSSGPGAGLVYAKVHGQNKCIVVDMGGTSFEAALVVENPIVANSGKIDRHHIALPMLDIHTIGAGGGSIGWIDEGGLLRMGPQSAGADPGPACYQKGGRLPTTTDANLILGFLNPDFFAGGKIRLDMDAARLAVEEHIAKPLGMDIERAAAGMYRIACTNMAQGVREISIRRGFDPREFPLVVAGGAGPIHSCLICDELEIPFQIIPRESSILCAVGMLMSDIKHDFIRTFVSRLEQLDWAKLESLVHEMENEGRRLLSQERIPEKSQQSNLKFDCRYLRQYHEVSFNVPREAFRKRDIELIIKEFHAEHNRLYGYTLEEAGTSAAKGAGIEIINVRVQAVGQTEKPQPQEETAGDADPSEALKGKRRVYVFESEAPESDVDFQEIPLYDGHLLRSGHRISGPAMIEQITTAIYVSNAFDCICDPYGSLALFRKGREDLVPSLST</sequence>
<evidence type="ECO:0000313" key="5">
    <source>
        <dbReference type="EMBL" id="SUZ97596.1"/>
    </source>
</evidence>
<evidence type="ECO:0000259" key="4">
    <source>
        <dbReference type="Pfam" id="PF19278"/>
    </source>
</evidence>
<dbReference type="Pfam" id="PF19278">
    <property type="entry name" value="Hydant_A_C"/>
    <property type="match status" value="1"/>
</dbReference>
<dbReference type="GO" id="GO:0005829">
    <property type="term" value="C:cytosol"/>
    <property type="evidence" value="ECO:0007669"/>
    <property type="project" value="TreeGrafter"/>
</dbReference>
<feature type="domain" description="Acetophenone carboxylase-like C-terminal" evidence="4">
    <location>
        <begin position="516"/>
        <end position="700"/>
    </location>
</feature>
<dbReference type="Pfam" id="PF05378">
    <property type="entry name" value="Hydant_A_N"/>
    <property type="match status" value="1"/>
</dbReference>
<feature type="domain" description="Hydantoinase A/oxoprolinase" evidence="2">
    <location>
        <begin position="208"/>
        <end position="500"/>
    </location>
</feature>